<evidence type="ECO:0000256" key="4">
    <source>
        <dbReference type="ARBA" id="ARBA00036390"/>
    </source>
</evidence>
<feature type="domain" description="RNA-binding S4" evidence="8">
    <location>
        <begin position="22"/>
        <end position="80"/>
    </location>
</feature>
<evidence type="ECO:0000256" key="6">
    <source>
        <dbReference type="PROSITE-ProRule" id="PRU00182"/>
    </source>
</evidence>
<dbReference type="NCBIfam" id="TIGR00093">
    <property type="entry name" value="pseudouridine synthase"/>
    <property type="match status" value="1"/>
</dbReference>
<keyword evidence="3 7" id="KW-0413">Isomerase</keyword>
<dbReference type="Pfam" id="PF00849">
    <property type="entry name" value="PseudoU_synth_2"/>
    <property type="match status" value="1"/>
</dbReference>
<dbReference type="PANTHER" id="PTHR47683:SF2">
    <property type="entry name" value="RNA-BINDING S4 DOMAIN-CONTAINING PROTEIN"/>
    <property type="match status" value="1"/>
</dbReference>
<keyword evidence="2" id="KW-0698">rRNA processing</keyword>
<evidence type="ECO:0000256" key="5">
    <source>
        <dbReference type="ARBA" id="ARBA00036535"/>
    </source>
</evidence>
<dbReference type="InterPro" id="IPR020103">
    <property type="entry name" value="PsdUridine_synth_cat_dom_sf"/>
</dbReference>
<dbReference type="PROSITE" id="PS01149">
    <property type="entry name" value="PSI_RSU"/>
    <property type="match status" value="1"/>
</dbReference>
<dbReference type="SUPFAM" id="SSF55120">
    <property type="entry name" value="Pseudouridine synthase"/>
    <property type="match status" value="1"/>
</dbReference>
<dbReference type="SUPFAM" id="SSF55174">
    <property type="entry name" value="Alpha-L RNA-binding motif"/>
    <property type="match status" value="1"/>
</dbReference>
<evidence type="ECO:0000256" key="7">
    <source>
        <dbReference type="RuleBase" id="RU003887"/>
    </source>
</evidence>
<dbReference type="Proteomes" id="UP000291562">
    <property type="component" value="Chromosome"/>
</dbReference>
<sequence length="259" mass="28245">MQNGAPKPSSQAPTSRSGITRHGLARVLSKLGFCSRTKAYDLIADGRVAVDGEVQTDAEFAVDMSRAEIRVDGVAIAAQKRIYMMLNKPRGIVTSAADEKGRDTVYSLLQDGGLPWIAPVGRLDRASEGLLLLSNDSVWAARITDPLTHLAKTYHVQIDSVPDEMLLEKMRAGVHDDSDLLRVTSVSVLRVGEKNAWLEITLDEGKNRHIRRLLAALEIGVLRLLRVAIGELPLGDLAKGKWRTLDSHEVALLAVATVE</sequence>
<gene>
    <name evidence="9" type="ORF">ELE36_05425</name>
</gene>
<accession>A0A411HQ11</accession>
<dbReference type="Pfam" id="PF01479">
    <property type="entry name" value="S4"/>
    <property type="match status" value="1"/>
</dbReference>
<reference evidence="9 10" key="1">
    <citation type="submission" date="2019-01" db="EMBL/GenBank/DDBJ databases">
        <title>Pseudolysobacter antarctica gen. nov., sp. nov., isolated from Fildes Peninsula, Antarctica.</title>
        <authorList>
            <person name="Wei Z."/>
            <person name="Peng F."/>
        </authorList>
    </citation>
    <scope>NUCLEOTIDE SEQUENCE [LARGE SCALE GENOMIC DNA]</scope>
    <source>
        <strain evidence="9 10">AQ6-296</strain>
    </source>
</reference>
<comment type="similarity">
    <text evidence="1 7">Belongs to the pseudouridine synthase RsuA family.</text>
</comment>
<comment type="catalytic activity">
    <reaction evidence="4">
        <text>uridine(35) in tRNA(Tyr) = pseudouridine(35) in tRNA(Tyr)</text>
        <dbReference type="Rhea" id="RHEA:60556"/>
        <dbReference type="Rhea" id="RHEA-COMP:15607"/>
        <dbReference type="Rhea" id="RHEA-COMP:15608"/>
        <dbReference type="ChEBI" id="CHEBI:65314"/>
        <dbReference type="ChEBI" id="CHEBI:65315"/>
    </reaction>
</comment>
<organism evidence="9 10">
    <name type="scientific">Pseudolysobacter antarcticus</name>
    <dbReference type="NCBI Taxonomy" id="2511995"/>
    <lineage>
        <taxon>Bacteria</taxon>
        <taxon>Pseudomonadati</taxon>
        <taxon>Pseudomonadota</taxon>
        <taxon>Gammaproteobacteria</taxon>
        <taxon>Lysobacterales</taxon>
        <taxon>Rhodanobacteraceae</taxon>
        <taxon>Pseudolysobacter</taxon>
    </lineage>
</organism>
<keyword evidence="10" id="KW-1185">Reference proteome</keyword>
<dbReference type="Gene3D" id="3.30.70.1560">
    <property type="entry name" value="Alpha-L RNA-binding motif"/>
    <property type="match status" value="1"/>
</dbReference>
<dbReference type="OrthoDB" id="9807213at2"/>
<evidence type="ECO:0000313" key="9">
    <source>
        <dbReference type="EMBL" id="QBB72574.1"/>
    </source>
</evidence>
<proteinExistence type="inferred from homology"/>
<dbReference type="GO" id="GO:0160138">
    <property type="term" value="F:23S rRNA pseudouridine(2604) synthase activity"/>
    <property type="evidence" value="ECO:0007669"/>
    <property type="project" value="UniProtKB-EC"/>
</dbReference>
<evidence type="ECO:0000259" key="8">
    <source>
        <dbReference type="SMART" id="SM00363"/>
    </source>
</evidence>
<evidence type="ECO:0000313" key="10">
    <source>
        <dbReference type="Proteomes" id="UP000291562"/>
    </source>
</evidence>
<name>A0A411HQ11_9GAMM</name>
<dbReference type="Gene3D" id="3.10.290.10">
    <property type="entry name" value="RNA-binding S4 domain"/>
    <property type="match status" value="1"/>
</dbReference>
<dbReference type="InterPro" id="IPR002942">
    <property type="entry name" value="S4_RNA-bd"/>
</dbReference>
<dbReference type="InterPro" id="IPR050343">
    <property type="entry name" value="RsuA_PseudoU_synthase"/>
</dbReference>
<dbReference type="EC" id="5.4.99.-" evidence="7"/>
<protein>
    <recommendedName>
        <fullName evidence="7">Pseudouridine synthase</fullName>
        <ecNumber evidence="7">5.4.99.-</ecNumber>
    </recommendedName>
</protein>
<evidence type="ECO:0000256" key="3">
    <source>
        <dbReference type="ARBA" id="ARBA00023235"/>
    </source>
</evidence>
<keyword evidence="6" id="KW-0694">RNA-binding</keyword>
<dbReference type="PANTHER" id="PTHR47683">
    <property type="entry name" value="PSEUDOURIDINE SYNTHASE FAMILY PROTEIN-RELATED"/>
    <property type="match status" value="1"/>
</dbReference>
<dbReference type="EMBL" id="CP035704">
    <property type="protein sequence ID" value="QBB72574.1"/>
    <property type="molecule type" value="Genomic_DNA"/>
</dbReference>
<dbReference type="PROSITE" id="PS50889">
    <property type="entry name" value="S4"/>
    <property type="match status" value="1"/>
</dbReference>
<dbReference type="Gene3D" id="3.30.70.580">
    <property type="entry name" value="Pseudouridine synthase I, catalytic domain, N-terminal subdomain"/>
    <property type="match status" value="1"/>
</dbReference>
<dbReference type="InterPro" id="IPR000748">
    <property type="entry name" value="PsdUridine_synth_RsuA/RluB/E/F"/>
</dbReference>
<comment type="catalytic activity">
    <reaction evidence="5">
        <text>uridine(2604) in 23S rRNA = pseudouridine(2604) in 23S rRNA</text>
        <dbReference type="Rhea" id="RHEA:38875"/>
        <dbReference type="Rhea" id="RHEA-COMP:10093"/>
        <dbReference type="Rhea" id="RHEA-COMP:10094"/>
        <dbReference type="ChEBI" id="CHEBI:65314"/>
        <dbReference type="ChEBI" id="CHEBI:65315"/>
        <dbReference type="EC" id="5.4.99.21"/>
    </reaction>
</comment>
<dbReference type="SMART" id="SM00363">
    <property type="entry name" value="S4"/>
    <property type="match status" value="1"/>
</dbReference>
<evidence type="ECO:0000256" key="1">
    <source>
        <dbReference type="ARBA" id="ARBA00008348"/>
    </source>
</evidence>
<dbReference type="CDD" id="cd00165">
    <property type="entry name" value="S4"/>
    <property type="match status" value="1"/>
</dbReference>
<dbReference type="InterPro" id="IPR020094">
    <property type="entry name" value="TruA/RsuA/RluB/E/F_N"/>
</dbReference>
<dbReference type="InterPro" id="IPR006145">
    <property type="entry name" value="PsdUridine_synth_RsuA/RluA"/>
</dbReference>
<dbReference type="InterPro" id="IPR042092">
    <property type="entry name" value="PsdUridine_s_RsuA/RluB/E/F_cat"/>
</dbReference>
<dbReference type="CDD" id="cd02870">
    <property type="entry name" value="PseudoU_synth_RsuA_like"/>
    <property type="match status" value="1"/>
</dbReference>
<dbReference type="AlphaFoldDB" id="A0A411HQ11"/>
<dbReference type="InterPro" id="IPR036986">
    <property type="entry name" value="S4_RNA-bd_sf"/>
</dbReference>
<dbReference type="InterPro" id="IPR018496">
    <property type="entry name" value="PsdUridine_synth_RsuA/RluB_CS"/>
</dbReference>
<dbReference type="GO" id="GO:0003723">
    <property type="term" value="F:RNA binding"/>
    <property type="evidence" value="ECO:0007669"/>
    <property type="project" value="UniProtKB-KW"/>
</dbReference>
<dbReference type="GO" id="GO:0000455">
    <property type="term" value="P:enzyme-directed rRNA pseudouridine synthesis"/>
    <property type="evidence" value="ECO:0007669"/>
    <property type="project" value="UniProtKB-ARBA"/>
</dbReference>
<evidence type="ECO:0000256" key="2">
    <source>
        <dbReference type="ARBA" id="ARBA00022552"/>
    </source>
</evidence>
<dbReference type="KEGG" id="xbc:ELE36_05425"/>